<protein>
    <submittedName>
        <fullName evidence="3">Helix-turn-helix domain-containing protein</fullName>
    </submittedName>
</protein>
<dbReference type="CDD" id="cd00093">
    <property type="entry name" value="HTH_XRE"/>
    <property type="match status" value="1"/>
</dbReference>
<dbReference type="SUPFAM" id="SSF47413">
    <property type="entry name" value="lambda repressor-like DNA-binding domains"/>
    <property type="match status" value="1"/>
</dbReference>
<dbReference type="Proteomes" id="UP001234916">
    <property type="component" value="Chromosome"/>
</dbReference>
<dbReference type="PANTHER" id="PTHR46797:SF1">
    <property type="entry name" value="METHYLPHOSPHONATE SYNTHASE"/>
    <property type="match status" value="1"/>
</dbReference>
<dbReference type="SMART" id="SM00530">
    <property type="entry name" value="HTH_XRE"/>
    <property type="match status" value="1"/>
</dbReference>
<dbReference type="InterPro" id="IPR010982">
    <property type="entry name" value="Lambda_DNA-bd_dom_sf"/>
</dbReference>
<reference evidence="3" key="1">
    <citation type="journal article" date="2023" name="Nat. Microbiol.">
        <title>Enrichment and characterization of a nitric oxide-reducing microbial community in a continuous bioreactor.</title>
        <authorList>
            <person name="Garrido-Amador P."/>
            <person name="Stortenbeker N."/>
            <person name="Wessels H.J.C.T."/>
            <person name="Speth D.R."/>
            <person name="Garcia-Heredia I."/>
            <person name="Kartal B."/>
        </authorList>
    </citation>
    <scope>NUCLEOTIDE SEQUENCE</scope>
    <source>
        <strain evidence="3">MAG1</strain>
    </source>
</reference>
<dbReference type="KEGG" id="npv:OHM77_09190"/>
<dbReference type="InterPro" id="IPR050807">
    <property type="entry name" value="TransReg_Diox_bact_type"/>
</dbReference>
<dbReference type="GO" id="GO:0005829">
    <property type="term" value="C:cytosol"/>
    <property type="evidence" value="ECO:0007669"/>
    <property type="project" value="TreeGrafter"/>
</dbReference>
<evidence type="ECO:0000259" key="2">
    <source>
        <dbReference type="SMART" id="SM00530"/>
    </source>
</evidence>
<keyword evidence="1" id="KW-0238">DNA-binding</keyword>
<sequence>MNIGESIRKARLEQRVTLEKIALAAGTDAANLSRIERGKQGFSPEMIERIAQALKLPVSALYSYAEQQTATYRVEPAGRQAGDDSVELPLREFCRLNPENRILALEFIRMLLGLQKGRASGGRDPPMPGD</sequence>
<evidence type="ECO:0000256" key="1">
    <source>
        <dbReference type="ARBA" id="ARBA00023125"/>
    </source>
</evidence>
<dbReference type="GO" id="GO:0003700">
    <property type="term" value="F:DNA-binding transcription factor activity"/>
    <property type="evidence" value="ECO:0007669"/>
    <property type="project" value="TreeGrafter"/>
</dbReference>
<dbReference type="AlphaFoldDB" id="A0AA49IUS4"/>
<proteinExistence type="predicted"/>
<dbReference type="Gene3D" id="1.10.260.40">
    <property type="entry name" value="lambda repressor-like DNA-binding domains"/>
    <property type="match status" value="1"/>
</dbReference>
<feature type="domain" description="HTH cro/C1-type" evidence="2">
    <location>
        <begin position="6"/>
        <end position="61"/>
    </location>
</feature>
<evidence type="ECO:0000313" key="3">
    <source>
        <dbReference type="EMBL" id="WIM04875.1"/>
    </source>
</evidence>
<dbReference type="InterPro" id="IPR001387">
    <property type="entry name" value="Cro/C1-type_HTH"/>
</dbReference>
<dbReference type="EMBL" id="CP107246">
    <property type="protein sequence ID" value="WIM04875.1"/>
    <property type="molecule type" value="Genomic_DNA"/>
</dbReference>
<organism evidence="3">
    <name type="scientific">Candidatus Nitricoxidivorans perseverans</name>
    <dbReference type="NCBI Taxonomy" id="2975601"/>
    <lineage>
        <taxon>Bacteria</taxon>
        <taxon>Pseudomonadati</taxon>
        <taxon>Pseudomonadota</taxon>
        <taxon>Betaproteobacteria</taxon>
        <taxon>Nitrosomonadales</taxon>
        <taxon>Sterolibacteriaceae</taxon>
        <taxon>Candidatus Nitricoxidivorans</taxon>
    </lineage>
</organism>
<gene>
    <name evidence="3" type="ORF">OHM77_09190</name>
</gene>
<name>A0AA49IUS4_9PROT</name>
<dbReference type="GO" id="GO:0003677">
    <property type="term" value="F:DNA binding"/>
    <property type="evidence" value="ECO:0007669"/>
    <property type="project" value="UniProtKB-KW"/>
</dbReference>
<dbReference type="Pfam" id="PF01381">
    <property type="entry name" value="HTH_3"/>
    <property type="match status" value="1"/>
</dbReference>
<accession>A0AA49IUS4</accession>
<dbReference type="PANTHER" id="PTHR46797">
    <property type="entry name" value="HTH-TYPE TRANSCRIPTIONAL REGULATOR"/>
    <property type="match status" value="1"/>
</dbReference>